<protein>
    <submittedName>
        <fullName evidence="1">Uncharacterized protein</fullName>
    </submittedName>
</protein>
<evidence type="ECO:0000313" key="1">
    <source>
        <dbReference type="EMBL" id="RKN44997.1"/>
    </source>
</evidence>
<dbReference type="OrthoDB" id="4269933at2"/>
<accession>A0A3A9ZCC9</accession>
<name>A0A3A9ZCC9_9ACTN</name>
<organism evidence="1 2">
    <name type="scientific">Streptomyces hoynatensis</name>
    <dbReference type="NCBI Taxonomy" id="1141874"/>
    <lineage>
        <taxon>Bacteria</taxon>
        <taxon>Bacillati</taxon>
        <taxon>Actinomycetota</taxon>
        <taxon>Actinomycetes</taxon>
        <taxon>Kitasatosporales</taxon>
        <taxon>Streptomycetaceae</taxon>
        <taxon>Streptomyces</taxon>
    </lineage>
</organism>
<sequence>MVNPGFPEDLVRDQHAWNRAYRQLAGCGPGEYAVLRRRLLHLSCRIAFHPHWAGCRSAAGWAELRRHVRRSEAARSLARAA</sequence>
<dbReference type="AlphaFoldDB" id="A0A3A9ZCC9"/>
<dbReference type="RefSeq" id="WP_120676952.1">
    <property type="nucleotide sequence ID" value="NZ_RBAL01000003.1"/>
</dbReference>
<keyword evidence="2" id="KW-1185">Reference proteome</keyword>
<gene>
    <name evidence="1" type="ORF">D7294_07820</name>
</gene>
<dbReference type="Proteomes" id="UP000272474">
    <property type="component" value="Unassembled WGS sequence"/>
</dbReference>
<proteinExistence type="predicted"/>
<dbReference type="EMBL" id="RBAL01000003">
    <property type="protein sequence ID" value="RKN44997.1"/>
    <property type="molecule type" value="Genomic_DNA"/>
</dbReference>
<reference evidence="1 2" key="1">
    <citation type="journal article" date="2014" name="Int. J. Syst. Evol. Microbiol.">
        <title>Streptomyces hoynatensis sp. nov., isolated from deep marine sediment.</title>
        <authorList>
            <person name="Veyisoglu A."/>
            <person name="Sahin N."/>
        </authorList>
    </citation>
    <scope>NUCLEOTIDE SEQUENCE [LARGE SCALE GENOMIC DNA]</scope>
    <source>
        <strain evidence="1 2">KCTC 29097</strain>
    </source>
</reference>
<comment type="caution">
    <text evidence="1">The sequence shown here is derived from an EMBL/GenBank/DDBJ whole genome shotgun (WGS) entry which is preliminary data.</text>
</comment>
<evidence type="ECO:0000313" key="2">
    <source>
        <dbReference type="Proteomes" id="UP000272474"/>
    </source>
</evidence>